<dbReference type="AlphaFoldDB" id="A0A8F9TXX9"/>
<gene>
    <name evidence="14" type="primary">uppP</name>
    <name evidence="16" type="ORF">K0B96_06075</name>
</gene>
<evidence type="ECO:0000313" key="16">
    <source>
        <dbReference type="EMBL" id="QYM80180.1"/>
    </source>
</evidence>
<accession>A0A8F9TXX9</accession>
<evidence type="ECO:0000256" key="13">
    <source>
        <dbReference type="ARBA" id="ARBA00047594"/>
    </source>
</evidence>
<dbReference type="KEGG" id="ole:K0B96_06075"/>
<evidence type="ECO:0000256" key="14">
    <source>
        <dbReference type="HAMAP-Rule" id="MF_01006"/>
    </source>
</evidence>
<keyword evidence="14" id="KW-0133">Cell shape</keyword>
<evidence type="ECO:0000256" key="2">
    <source>
        <dbReference type="ARBA" id="ARBA00010621"/>
    </source>
</evidence>
<feature type="transmembrane region" description="Helical" evidence="14">
    <location>
        <begin position="266"/>
        <end position="284"/>
    </location>
</feature>
<evidence type="ECO:0000256" key="7">
    <source>
        <dbReference type="ARBA" id="ARBA00022801"/>
    </source>
</evidence>
<evidence type="ECO:0000313" key="17">
    <source>
        <dbReference type="Proteomes" id="UP000825051"/>
    </source>
</evidence>
<dbReference type="GO" id="GO:0008360">
    <property type="term" value="P:regulation of cell shape"/>
    <property type="evidence" value="ECO:0007669"/>
    <property type="project" value="UniProtKB-KW"/>
</dbReference>
<evidence type="ECO:0000256" key="12">
    <source>
        <dbReference type="ARBA" id="ARBA00032932"/>
    </source>
</evidence>
<comment type="catalytic activity">
    <reaction evidence="13 14">
        <text>di-trans,octa-cis-undecaprenyl diphosphate + H2O = di-trans,octa-cis-undecaprenyl phosphate + phosphate + H(+)</text>
        <dbReference type="Rhea" id="RHEA:28094"/>
        <dbReference type="ChEBI" id="CHEBI:15377"/>
        <dbReference type="ChEBI" id="CHEBI:15378"/>
        <dbReference type="ChEBI" id="CHEBI:43474"/>
        <dbReference type="ChEBI" id="CHEBI:58405"/>
        <dbReference type="ChEBI" id="CHEBI:60392"/>
        <dbReference type="EC" id="3.6.1.27"/>
    </reaction>
</comment>
<comment type="miscellaneous">
    <text evidence="14">Bacitracin is thought to be involved in the inhibition of peptidoglycan synthesis by sequestering undecaprenyl diphosphate, thereby reducing the pool of lipid carrier available.</text>
</comment>
<keyword evidence="6 14" id="KW-0812">Transmembrane</keyword>
<comment type="similarity">
    <text evidence="2 14">Belongs to the UppP family.</text>
</comment>
<proteinExistence type="inferred from homology"/>
<keyword evidence="14" id="KW-0961">Cell wall biogenesis/degradation</keyword>
<feature type="transmembrane region" description="Helical" evidence="14">
    <location>
        <begin position="239"/>
        <end position="260"/>
    </location>
</feature>
<keyword evidence="15" id="KW-0732">Signal</keyword>
<evidence type="ECO:0000256" key="11">
    <source>
        <dbReference type="ARBA" id="ARBA00032707"/>
    </source>
</evidence>
<dbReference type="RefSeq" id="WP_220164985.1">
    <property type="nucleotide sequence ID" value="NZ_CP080507.1"/>
</dbReference>
<dbReference type="GO" id="GO:0071555">
    <property type="term" value="P:cell wall organization"/>
    <property type="evidence" value="ECO:0007669"/>
    <property type="project" value="UniProtKB-KW"/>
</dbReference>
<evidence type="ECO:0000256" key="3">
    <source>
        <dbReference type="ARBA" id="ARBA00012374"/>
    </source>
</evidence>
<feature type="transmembrane region" description="Helical" evidence="14">
    <location>
        <begin position="186"/>
        <end position="208"/>
    </location>
</feature>
<feature type="transmembrane region" description="Helical" evidence="14">
    <location>
        <begin position="162"/>
        <end position="180"/>
    </location>
</feature>
<dbReference type="EMBL" id="CP080507">
    <property type="protein sequence ID" value="QYM80180.1"/>
    <property type="molecule type" value="Genomic_DNA"/>
</dbReference>
<evidence type="ECO:0000256" key="4">
    <source>
        <dbReference type="ARBA" id="ARBA00021581"/>
    </source>
</evidence>
<evidence type="ECO:0000256" key="6">
    <source>
        <dbReference type="ARBA" id="ARBA00022692"/>
    </source>
</evidence>
<keyword evidence="9 14" id="KW-0472">Membrane</keyword>
<comment type="function">
    <text evidence="14">Catalyzes the dephosphorylation of undecaprenyl diphosphate (UPP). Confers resistance to bacitracin.</text>
</comment>
<reference evidence="16" key="1">
    <citation type="submission" date="2021-08" db="EMBL/GenBank/DDBJ databases">
        <title>Genome of a novel bacterium of the phylum Verrucomicrobia, Oleiharenicola sp. KSB-15.</title>
        <authorList>
            <person name="Chung J.-H."/>
            <person name="Ahn J.-H."/>
            <person name="Yoon Y."/>
            <person name="Kim D.-Y."/>
            <person name="An S.-H."/>
            <person name="Park I."/>
            <person name="Yeon J."/>
        </authorList>
    </citation>
    <scope>NUCLEOTIDE SEQUENCE</scope>
    <source>
        <strain evidence="16">KSB-15</strain>
    </source>
</reference>
<dbReference type="EC" id="3.6.1.27" evidence="3 14"/>
<feature type="chain" id="PRO_5034569365" description="Undecaprenyl-diphosphatase" evidence="15">
    <location>
        <begin position="29"/>
        <end position="349"/>
    </location>
</feature>
<keyword evidence="7 14" id="KW-0378">Hydrolase</keyword>
<sequence length="349" mass="36758">MAKAETHTTVRRFLFALFFLSVIAAARAATPAPATSAQRGPAVPASAAAAELSAGDAVILGVIEGVTEFLPISSTGHLIIATHALHLDSEHPLRDAAGQPLWHKKPSVKDPAGVPLTLKLAADTYTVVIQAGAIIAVVLLYWRPILSVFSGLLGRDPAGLRLFRNLVCAFVPVAIIGLALNHWIDVHLFSVGAVIAAQIAGAILMLVIEAWRRRQPAHPEREPVDLTPRQATGIGFMQCLALWPGTSRSMVTIVGGYLAGLSPARAAEFSFLVGLPVLTGAAFVKGAKSGAAMIQVFGWSHVLLGIAVAAVAAAIAVKFLVSFLSRHGLAVFAYYRIALALVLAWFSLR</sequence>
<evidence type="ECO:0000256" key="1">
    <source>
        <dbReference type="ARBA" id="ARBA00004651"/>
    </source>
</evidence>
<evidence type="ECO:0000256" key="5">
    <source>
        <dbReference type="ARBA" id="ARBA00022475"/>
    </source>
</evidence>
<organism evidence="16 17">
    <name type="scientific">Horticoccus luteus</name>
    <dbReference type="NCBI Taxonomy" id="2862869"/>
    <lineage>
        <taxon>Bacteria</taxon>
        <taxon>Pseudomonadati</taxon>
        <taxon>Verrucomicrobiota</taxon>
        <taxon>Opitutia</taxon>
        <taxon>Opitutales</taxon>
        <taxon>Opitutaceae</taxon>
        <taxon>Horticoccus</taxon>
    </lineage>
</organism>
<dbReference type="Proteomes" id="UP000825051">
    <property type="component" value="Chromosome"/>
</dbReference>
<comment type="subcellular location">
    <subcellularLocation>
        <location evidence="1 14">Cell membrane</location>
        <topology evidence="1 14">Multi-pass membrane protein</topology>
    </subcellularLocation>
</comment>
<evidence type="ECO:0000256" key="15">
    <source>
        <dbReference type="SAM" id="SignalP"/>
    </source>
</evidence>
<keyword evidence="17" id="KW-1185">Reference proteome</keyword>
<keyword evidence="5 14" id="KW-1003">Cell membrane</keyword>
<name>A0A8F9TXX9_9BACT</name>
<feature type="transmembrane region" description="Helical" evidence="14">
    <location>
        <begin position="329"/>
        <end position="348"/>
    </location>
</feature>
<dbReference type="GO" id="GO:0050380">
    <property type="term" value="F:undecaprenyl-diphosphatase activity"/>
    <property type="evidence" value="ECO:0007669"/>
    <property type="project" value="UniProtKB-UniRule"/>
</dbReference>
<dbReference type="PANTHER" id="PTHR30622">
    <property type="entry name" value="UNDECAPRENYL-DIPHOSPHATASE"/>
    <property type="match status" value="1"/>
</dbReference>
<dbReference type="GO" id="GO:0046677">
    <property type="term" value="P:response to antibiotic"/>
    <property type="evidence" value="ECO:0007669"/>
    <property type="project" value="UniProtKB-UniRule"/>
</dbReference>
<evidence type="ECO:0000256" key="8">
    <source>
        <dbReference type="ARBA" id="ARBA00022989"/>
    </source>
</evidence>
<keyword evidence="10 14" id="KW-0046">Antibiotic resistance</keyword>
<dbReference type="GO" id="GO:0005886">
    <property type="term" value="C:plasma membrane"/>
    <property type="evidence" value="ECO:0007669"/>
    <property type="project" value="UniProtKB-SubCell"/>
</dbReference>
<feature type="transmembrane region" description="Helical" evidence="14">
    <location>
        <begin position="296"/>
        <end position="317"/>
    </location>
</feature>
<dbReference type="GO" id="GO:0009252">
    <property type="term" value="P:peptidoglycan biosynthetic process"/>
    <property type="evidence" value="ECO:0007669"/>
    <property type="project" value="UniProtKB-KW"/>
</dbReference>
<protein>
    <recommendedName>
        <fullName evidence="4 14">Undecaprenyl-diphosphatase</fullName>
        <ecNumber evidence="3 14">3.6.1.27</ecNumber>
    </recommendedName>
    <alternativeName>
        <fullName evidence="12 14">Bacitracin resistance protein</fullName>
    </alternativeName>
    <alternativeName>
        <fullName evidence="11 14">Undecaprenyl pyrophosphate phosphatase</fullName>
    </alternativeName>
</protein>
<feature type="transmembrane region" description="Helical" evidence="14">
    <location>
        <begin position="124"/>
        <end position="142"/>
    </location>
</feature>
<evidence type="ECO:0000256" key="9">
    <source>
        <dbReference type="ARBA" id="ARBA00023136"/>
    </source>
</evidence>
<feature type="signal peptide" evidence="15">
    <location>
        <begin position="1"/>
        <end position="28"/>
    </location>
</feature>
<dbReference type="PANTHER" id="PTHR30622:SF3">
    <property type="entry name" value="UNDECAPRENYL-DIPHOSPHATASE"/>
    <property type="match status" value="1"/>
</dbReference>
<evidence type="ECO:0000256" key="10">
    <source>
        <dbReference type="ARBA" id="ARBA00023251"/>
    </source>
</evidence>
<dbReference type="Pfam" id="PF02673">
    <property type="entry name" value="BacA"/>
    <property type="match status" value="1"/>
</dbReference>
<keyword evidence="8 14" id="KW-1133">Transmembrane helix</keyword>
<dbReference type="InterPro" id="IPR003824">
    <property type="entry name" value="UppP"/>
</dbReference>
<keyword evidence="14" id="KW-0573">Peptidoglycan synthesis</keyword>
<dbReference type="HAMAP" id="MF_01006">
    <property type="entry name" value="Undec_diphosphatase"/>
    <property type="match status" value="1"/>
</dbReference>